<keyword evidence="2 3" id="KW-0808">Transferase</keyword>
<evidence type="ECO:0000259" key="4">
    <source>
        <dbReference type="Pfam" id="PF01048"/>
    </source>
</evidence>
<dbReference type="NCBIfam" id="TIGR01694">
    <property type="entry name" value="MTAP"/>
    <property type="match status" value="1"/>
</dbReference>
<keyword evidence="6" id="KW-1185">Reference proteome</keyword>
<evidence type="ECO:0000313" key="5">
    <source>
        <dbReference type="EMBL" id="MEQ0562226.1"/>
    </source>
</evidence>
<dbReference type="EC" id="2.4.2.28" evidence="3"/>
<keyword evidence="3" id="KW-0660">Purine salvage</keyword>
<gene>
    <name evidence="3 5" type="primary">mtnP</name>
    <name evidence="5" type="ORF">ABJI51_24350</name>
</gene>
<dbReference type="InterPro" id="IPR035994">
    <property type="entry name" value="Nucleoside_phosphorylase_sf"/>
</dbReference>
<feature type="site" description="Important for substrate specificity" evidence="3">
    <location>
        <position position="227"/>
    </location>
</feature>
<dbReference type="Gene3D" id="3.40.50.1580">
    <property type="entry name" value="Nucleoside phosphorylase domain"/>
    <property type="match status" value="1"/>
</dbReference>
<feature type="binding site" evidence="3">
    <location>
        <begin position="214"/>
        <end position="216"/>
    </location>
    <ligand>
        <name>substrate</name>
    </ligand>
</feature>
<name>A0ABV0LIU7_9PSEU</name>
<feature type="binding site" evidence="3">
    <location>
        <position position="191"/>
    </location>
    <ligand>
        <name>phosphate</name>
        <dbReference type="ChEBI" id="CHEBI:43474"/>
    </ligand>
</feature>
<dbReference type="Proteomes" id="UP001440984">
    <property type="component" value="Unassembled WGS sequence"/>
</dbReference>
<dbReference type="HAMAP" id="MF_01963">
    <property type="entry name" value="MTAP"/>
    <property type="match status" value="1"/>
</dbReference>
<evidence type="ECO:0000256" key="1">
    <source>
        <dbReference type="ARBA" id="ARBA00022676"/>
    </source>
</evidence>
<comment type="caution">
    <text evidence="5">The sequence shown here is derived from an EMBL/GenBank/DDBJ whole genome shotgun (WGS) entry which is preliminary data.</text>
</comment>
<feature type="binding site" evidence="3">
    <location>
        <begin position="58"/>
        <end position="59"/>
    </location>
    <ligand>
        <name>phosphate</name>
        <dbReference type="ChEBI" id="CHEBI:43474"/>
    </ligand>
</feature>
<comment type="pathway">
    <text evidence="3">Amino-acid biosynthesis; L-methionine biosynthesis via salvage pathway; S-methyl-5-thio-alpha-D-ribose 1-phosphate from S-methyl-5'-thioadenosine (phosphorylase route): step 1/1.</text>
</comment>
<feature type="binding site" evidence="3">
    <location>
        <position position="16"/>
    </location>
    <ligand>
        <name>phosphate</name>
        <dbReference type="ChEBI" id="CHEBI:43474"/>
    </ligand>
</feature>
<protein>
    <recommendedName>
        <fullName evidence="3">S-methyl-5'-thioadenosine phosphorylase</fullName>
        <ecNumber evidence="3">2.4.2.28</ecNumber>
    </recommendedName>
    <alternativeName>
        <fullName evidence="3">5'-methylthioadenosine phosphorylase</fullName>
        <shortName evidence="3">MTA phosphorylase</shortName>
        <shortName evidence="3">MTAP</shortName>
    </alternativeName>
</protein>
<comment type="function">
    <text evidence="3">Catalyzes the reversible phosphorylation of S-methyl-5'-thioadenosine (MTA) to adenine and 5-methylthioribose-1-phosphate. Involved in the breakdown of MTA, a major by-product of polyamine biosynthesis. Responsible for the first step in the methionine salvage pathway after MTA has been generated from S-adenosylmethionine. Has broad substrate specificity with 6-aminopurine nucleosides as preferred substrates.</text>
</comment>
<feature type="binding site" evidence="3">
    <location>
        <position position="190"/>
    </location>
    <ligand>
        <name>substrate</name>
    </ligand>
</feature>
<reference evidence="5 6" key="1">
    <citation type="submission" date="2024-05" db="EMBL/GenBank/DDBJ databases">
        <authorList>
            <person name="Zhao H."/>
            <person name="Xu Y."/>
            <person name="Lin S."/>
            <person name="Spain J.C."/>
            <person name="Zhou N.-Y."/>
        </authorList>
    </citation>
    <scope>NUCLEOTIDE SEQUENCE [LARGE SCALE GENOMIC DNA]</scope>
    <source>
        <strain evidence="5 6">NEAU-NG30</strain>
    </source>
</reference>
<comment type="catalytic activity">
    <reaction evidence="3">
        <text>S-methyl-5'-thioadenosine + phosphate = 5-(methylsulfanyl)-alpha-D-ribose 1-phosphate + adenine</text>
        <dbReference type="Rhea" id="RHEA:11852"/>
        <dbReference type="ChEBI" id="CHEBI:16708"/>
        <dbReference type="ChEBI" id="CHEBI:17509"/>
        <dbReference type="ChEBI" id="CHEBI:43474"/>
        <dbReference type="ChEBI" id="CHEBI:58533"/>
        <dbReference type="EC" id="2.4.2.28"/>
    </reaction>
</comment>
<dbReference type="SUPFAM" id="SSF53167">
    <property type="entry name" value="Purine and uridine phosphorylases"/>
    <property type="match status" value="1"/>
</dbReference>
<dbReference type="InterPro" id="IPR010044">
    <property type="entry name" value="MTAP"/>
</dbReference>
<evidence type="ECO:0000256" key="2">
    <source>
        <dbReference type="ARBA" id="ARBA00022679"/>
    </source>
</evidence>
<proteinExistence type="inferred from homology"/>
<evidence type="ECO:0000313" key="6">
    <source>
        <dbReference type="Proteomes" id="UP001440984"/>
    </source>
</evidence>
<dbReference type="PANTHER" id="PTHR42679">
    <property type="entry name" value="S-METHYL-5'-THIOADENOSINE PHOSPHORYLASE"/>
    <property type="match status" value="1"/>
</dbReference>
<organism evidence="5 6">
    <name type="scientific">Amycolatopsis melonis</name>
    <dbReference type="NCBI Taxonomy" id="3156488"/>
    <lineage>
        <taxon>Bacteria</taxon>
        <taxon>Bacillati</taxon>
        <taxon>Actinomycetota</taxon>
        <taxon>Actinomycetes</taxon>
        <taxon>Pseudonocardiales</taxon>
        <taxon>Pseudonocardiaceae</taxon>
        <taxon>Amycolatopsis</taxon>
    </lineage>
</organism>
<feature type="site" description="Important for substrate specificity" evidence="3">
    <location>
        <position position="172"/>
    </location>
</feature>
<dbReference type="GO" id="GO:0017061">
    <property type="term" value="F:S-methyl-5-thioadenosine phosphorylase activity"/>
    <property type="evidence" value="ECO:0007669"/>
    <property type="project" value="UniProtKB-EC"/>
</dbReference>
<dbReference type="EMBL" id="JBDZYD010000009">
    <property type="protein sequence ID" value="MEQ0562226.1"/>
    <property type="molecule type" value="Genomic_DNA"/>
</dbReference>
<dbReference type="Pfam" id="PF01048">
    <property type="entry name" value="PNP_UDP_1"/>
    <property type="match status" value="1"/>
</dbReference>
<dbReference type="PANTHER" id="PTHR42679:SF2">
    <property type="entry name" value="S-METHYL-5'-THIOADENOSINE PHOSPHORYLASE"/>
    <property type="match status" value="1"/>
</dbReference>
<keyword evidence="1 3" id="KW-0328">Glycosyltransferase</keyword>
<dbReference type="CDD" id="cd09010">
    <property type="entry name" value="MTAP_SsMTAPII_like_MTIP"/>
    <property type="match status" value="1"/>
</dbReference>
<dbReference type="InterPro" id="IPR000845">
    <property type="entry name" value="Nucleoside_phosphorylase_d"/>
</dbReference>
<dbReference type="RefSeq" id="WP_348953686.1">
    <property type="nucleotide sequence ID" value="NZ_JBDZYD010000009.1"/>
</dbReference>
<feature type="domain" description="Nucleoside phosphorylase" evidence="4">
    <location>
        <begin position="9"/>
        <end position="248"/>
    </location>
</feature>
<comment type="subunit">
    <text evidence="3">Homohexamer. Dimer of a homotrimer.</text>
</comment>
<comment type="similarity">
    <text evidence="3">Belongs to the PNP/MTAP phosphorylase family. MTAP subfamily.</text>
</comment>
<feature type="binding site" evidence="3">
    <location>
        <begin position="91"/>
        <end position="92"/>
    </location>
    <ligand>
        <name>phosphate</name>
        <dbReference type="ChEBI" id="CHEBI:43474"/>
    </ligand>
</feature>
<sequence length="292" mass="31418">MATNSVEAEIGIIGGSGLYDFPGLGNVSEFRLSTPFGNPSDVVTVGDLNGRRVAFLARHGRHHQHSPSSLPVAANIYALKYLGVREVISVSAVGSLREHLRPGELVVPDQLVDFTRGRRSTFFDRGLVAHLPFAEPFCPRLREQVLASVGSVTDVTSHDSGTYLCIEGPQFSTRAEAGVNRALGMDVIGMTAAPEAKLAREAGLCLATIALVTDYDCWRENEEPVTAAMVAEVMRRNVAAVRKAILHFTRSPRGERTCGCQDALAHAIMSNAASMSDGDRDRLDLLAGPYLS</sequence>
<accession>A0ABV0LIU7</accession>
<evidence type="ECO:0000256" key="3">
    <source>
        <dbReference type="HAMAP-Rule" id="MF_01963"/>
    </source>
</evidence>